<keyword evidence="4" id="KW-1185">Reference proteome</keyword>
<dbReference type="InterPro" id="IPR045865">
    <property type="entry name" value="ACT-like_dom_sf"/>
</dbReference>
<dbReference type="Gene3D" id="3.30.70.260">
    <property type="match status" value="1"/>
</dbReference>
<evidence type="ECO:0000259" key="2">
    <source>
        <dbReference type="PROSITE" id="PS51671"/>
    </source>
</evidence>
<organism evidence="3 4">
    <name type="scientific">Sporolituus thermophilus DSM 23256</name>
    <dbReference type="NCBI Taxonomy" id="1123285"/>
    <lineage>
        <taxon>Bacteria</taxon>
        <taxon>Bacillati</taxon>
        <taxon>Bacillota</taxon>
        <taxon>Negativicutes</taxon>
        <taxon>Selenomonadales</taxon>
        <taxon>Sporomusaceae</taxon>
        <taxon>Sporolituus</taxon>
    </lineage>
</organism>
<dbReference type="PANTHER" id="PTHR34875">
    <property type="entry name" value="UPF0237 PROTEIN MJ1558"/>
    <property type="match status" value="1"/>
</dbReference>
<evidence type="ECO:0000313" key="4">
    <source>
        <dbReference type="Proteomes" id="UP000243333"/>
    </source>
</evidence>
<dbReference type="Proteomes" id="UP000243333">
    <property type="component" value="Unassembled WGS sequence"/>
</dbReference>
<accession>A0A1G7HIQ5</accession>
<feature type="domain" description="ACT" evidence="2">
    <location>
        <begin position="4"/>
        <end position="78"/>
    </location>
</feature>
<dbReference type="HAMAP" id="MF_01054">
    <property type="entry name" value="UPF0237"/>
    <property type="match status" value="1"/>
</dbReference>
<gene>
    <name evidence="3" type="ORF">SAMN05660235_00076</name>
</gene>
<evidence type="ECO:0000313" key="3">
    <source>
        <dbReference type="EMBL" id="SDF00206.1"/>
    </source>
</evidence>
<protein>
    <recommendedName>
        <fullName evidence="1">UPF0237 protein SAMN05660235_00076</fullName>
    </recommendedName>
</protein>
<dbReference type="STRING" id="1123285.SAMN05660235_00076"/>
<sequence>MKIVITVVGQDRVGIIAMVSGILADNNINILNINQNIVDGFFNMVLIADMAAATVSLKELQQILGGRGEAIGLDIKVQHEDIFRIMHRI</sequence>
<comment type="similarity">
    <text evidence="1">Belongs to the UPF0237 family.</text>
</comment>
<evidence type="ECO:0000256" key="1">
    <source>
        <dbReference type="HAMAP-Rule" id="MF_01054"/>
    </source>
</evidence>
<reference evidence="4" key="1">
    <citation type="submission" date="2016-10" db="EMBL/GenBank/DDBJ databases">
        <authorList>
            <person name="Varghese N."/>
            <person name="Submissions S."/>
        </authorList>
    </citation>
    <scope>NUCLEOTIDE SEQUENCE [LARGE SCALE GENOMIC DNA]</scope>
    <source>
        <strain evidence="4">DSM 23256</strain>
    </source>
</reference>
<dbReference type="PROSITE" id="PS51671">
    <property type="entry name" value="ACT"/>
    <property type="match status" value="1"/>
</dbReference>
<dbReference type="AlphaFoldDB" id="A0A1G7HIQ5"/>
<dbReference type="NCBIfam" id="NF001220">
    <property type="entry name" value="PRK00194.1"/>
    <property type="match status" value="1"/>
</dbReference>
<dbReference type="PANTHER" id="PTHR34875:SF6">
    <property type="entry name" value="UPF0237 PROTEIN MJ1558"/>
    <property type="match status" value="1"/>
</dbReference>
<dbReference type="Pfam" id="PF13740">
    <property type="entry name" value="ACT_6"/>
    <property type="match status" value="1"/>
</dbReference>
<dbReference type="EMBL" id="FNBU01000001">
    <property type="protein sequence ID" value="SDF00206.1"/>
    <property type="molecule type" value="Genomic_DNA"/>
</dbReference>
<dbReference type="InterPro" id="IPR002912">
    <property type="entry name" value="ACT_dom"/>
</dbReference>
<dbReference type="InterPro" id="IPR022986">
    <property type="entry name" value="UPF0237_ACT"/>
</dbReference>
<name>A0A1G7HIQ5_9FIRM</name>
<dbReference type="OrthoDB" id="9803078at2"/>
<dbReference type="SUPFAM" id="SSF55021">
    <property type="entry name" value="ACT-like"/>
    <property type="match status" value="1"/>
</dbReference>
<dbReference type="InterPro" id="IPR050990">
    <property type="entry name" value="UPF0237/GcvR_regulator"/>
</dbReference>
<proteinExistence type="inferred from homology"/>
<dbReference type="RefSeq" id="WP_093687022.1">
    <property type="nucleotide sequence ID" value="NZ_FNBU01000001.1"/>
</dbReference>